<keyword evidence="6" id="KW-0862">Zinc</keyword>
<comment type="catalytic activity">
    <reaction evidence="1">
        <text>inosine + phosphate = alpha-D-ribose 1-phosphate + hypoxanthine</text>
        <dbReference type="Rhea" id="RHEA:27646"/>
        <dbReference type="ChEBI" id="CHEBI:17368"/>
        <dbReference type="ChEBI" id="CHEBI:17596"/>
        <dbReference type="ChEBI" id="CHEBI:43474"/>
        <dbReference type="ChEBI" id="CHEBI:57720"/>
        <dbReference type="EC" id="2.4.2.1"/>
    </reaction>
    <physiologicalReaction direction="left-to-right" evidence="1">
        <dbReference type="Rhea" id="RHEA:27647"/>
    </physiologicalReaction>
</comment>
<evidence type="ECO:0000256" key="4">
    <source>
        <dbReference type="ARBA" id="ARBA00022723"/>
    </source>
</evidence>
<dbReference type="CDD" id="cd16833">
    <property type="entry name" value="YfiH"/>
    <property type="match status" value="1"/>
</dbReference>
<dbReference type="GO" id="GO:0016787">
    <property type="term" value="F:hydrolase activity"/>
    <property type="evidence" value="ECO:0007669"/>
    <property type="project" value="UniProtKB-KW"/>
</dbReference>
<dbReference type="InterPro" id="IPR011324">
    <property type="entry name" value="Cytotoxic_necrot_fac-like_cat"/>
</dbReference>
<sequence>MHLFRGPGFVAGFSDRADGSLDFSDRTPEEAGRLWAGLPAVAGLGLPPPRFAHQVHSTTLLRVGADAPAGRQGQADALMTSVPAMPIGVFTADCLPVLVVAGEAVMAVHAGWKGTRQDITGRSIAALAEATGVSPARMQVFMGPCIGSCCLELGEEVVEEFRATDPGSLACFARGARWHLDLRGLNVIQCLERGVARAAIRHVNDCTKCLSDRYFSYRQMRGRHGTQFSFIARLPEEGAPSSGAA</sequence>
<dbReference type="GO" id="GO:0017061">
    <property type="term" value="F:S-methyl-5-thioadenosine phosphorylase activity"/>
    <property type="evidence" value="ECO:0007669"/>
    <property type="project" value="UniProtKB-EC"/>
</dbReference>
<evidence type="ECO:0008006" key="12">
    <source>
        <dbReference type="Google" id="ProtNLM"/>
    </source>
</evidence>
<evidence type="ECO:0000256" key="1">
    <source>
        <dbReference type="ARBA" id="ARBA00000553"/>
    </source>
</evidence>
<evidence type="ECO:0000256" key="3">
    <source>
        <dbReference type="ARBA" id="ARBA00022679"/>
    </source>
</evidence>
<dbReference type="AlphaFoldDB" id="A0A367ZW69"/>
<keyword evidence="4" id="KW-0479">Metal-binding</keyword>
<name>A0A367ZW69_9BACT</name>
<dbReference type="EMBL" id="QOQW01000001">
    <property type="protein sequence ID" value="RCK81602.1"/>
    <property type="molecule type" value="Genomic_DNA"/>
</dbReference>
<organism evidence="10 11">
    <name type="scientific">Candidatus Ozemobacter sibiricus</name>
    <dbReference type="NCBI Taxonomy" id="2268124"/>
    <lineage>
        <taxon>Bacteria</taxon>
        <taxon>Candidatus Ozemobacteria</taxon>
        <taxon>Candidatus Ozemobacterales</taxon>
        <taxon>Candidatus Ozemobacteraceae</taxon>
        <taxon>Candidatus Ozemobacter</taxon>
    </lineage>
</organism>
<gene>
    <name evidence="10" type="ORF">OZSIB_0736</name>
</gene>
<comment type="catalytic activity">
    <reaction evidence="8">
        <text>adenosine + phosphate = alpha-D-ribose 1-phosphate + adenine</text>
        <dbReference type="Rhea" id="RHEA:27642"/>
        <dbReference type="ChEBI" id="CHEBI:16335"/>
        <dbReference type="ChEBI" id="CHEBI:16708"/>
        <dbReference type="ChEBI" id="CHEBI:43474"/>
        <dbReference type="ChEBI" id="CHEBI:57720"/>
        <dbReference type="EC" id="2.4.2.1"/>
    </reaction>
    <physiologicalReaction direction="left-to-right" evidence="8">
        <dbReference type="Rhea" id="RHEA:27643"/>
    </physiologicalReaction>
</comment>
<dbReference type="Proteomes" id="UP000252355">
    <property type="component" value="Unassembled WGS sequence"/>
</dbReference>
<evidence type="ECO:0000256" key="5">
    <source>
        <dbReference type="ARBA" id="ARBA00022801"/>
    </source>
</evidence>
<accession>A0A367ZW69</accession>
<dbReference type="InterPro" id="IPR038371">
    <property type="entry name" value="Cu_polyphenol_OxRdtase_sf"/>
</dbReference>
<dbReference type="PANTHER" id="PTHR30616">
    <property type="entry name" value="UNCHARACTERIZED PROTEIN YFIH"/>
    <property type="match status" value="1"/>
</dbReference>
<comment type="catalytic activity">
    <reaction evidence="7">
        <text>adenosine + H2O + H(+) = inosine + NH4(+)</text>
        <dbReference type="Rhea" id="RHEA:24408"/>
        <dbReference type="ChEBI" id="CHEBI:15377"/>
        <dbReference type="ChEBI" id="CHEBI:15378"/>
        <dbReference type="ChEBI" id="CHEBI:16335"/>
        <dbReference type="ChEBI" id="CHEBI:17596"/>
        <dbReference type="ChEBI" id="CHEBI:28938"/>
        <dbReference type="EC" id="3.5.4.4"/>
    </reaction>
    <physiologicalReaction direction="left-to-right" evidence="7">
        <dbReference type="Rhea" id="RHEA:24409"/>
    </physiologicalReaction>
</comment>
<evidence type="ECO:0000256" key="8">
    <source>
        <dbReference type="ARBA" id="ARBA00048968"/>
    </source>
</evidence>
<dbReference type="SUPFAM" id="SSF64438">
    <property type="entry name" value="CNF1/YfiH-like putative cysteine hydrolases"/>
    <property type="match status" value="1"/>
</dbReference>
<keyword evidence="3" id="KW-0808">Transferase</keyword>
<evidence type="ECO:0000256" key="2">
    <source>
        <dbReference type="ARBA" id="ARBA00007353"/>
    </source>
</evidence>
<dbReference type="PANTHER" id="PTHR30616:SF2">
    <property type="entry name" value="PURINE NUCLEOSIDE PHOSPHORYLASE LACC1"/>
    <property type="match status" value="1"/>
</dbReference>
<dbReference type="Pfam" id="PF02578">
    <property type="entry name" value="Cu-oxidase_4"/>
    <property type="match status" value="1"/>
</dbReference>
<dbReference type="GO" id="GO:0005507">
    <property type="term" value="F:copper ion binding"/>
    <property type="evidence" value="ECO:0007669"/>
    <property type="project" value="TreeGrafter"/>
</dbReference>
<comment type="catalytic activity">
    <reaction evidence="9">
        <text>S-methyl-5'-thioadenosine + phosphate = 5-(methylsulfanyl)-alpha-D-ribose 1-phosphate + adenine</text>
        <dbReference type="Rhea" id="RHEA:11852"/>
        <dbReference type="ChEBI" id="CHEBI:16708"/>
        <dbReference type="ChEBI" id="CHEBI:17509"/>
        <dbReference type="ChEBI" id="CHEBI:43474"/>
        <dbReference type="ChEBI" id="CHEBI:58533"/>
        <dbReference type="EC" id="2.4.2.28"/>
    </reaction>
    <physiologicalReaction direction="left-to-right" evidence="9">
        <dbReference type="Rhea" id="RHEA:11853"/>
    </physiologicalReaction>
</comment>
<evidence type="ECO:0000256" key="9">
    <source>
        <dbReference type="ARBA" id="ARBA00049893"/>
    </source>
</evidence>
<protein>
    <recommendedName>
        <fullName evidence="12">Purine nucleoside phosphorylase</fullName>
    </recommendedName>
</protein>
<evidence type="ECO:0000256" key="7">
    <source>
        <dbReference type="ARBA" id="ARBA00047989"/>
    </source>
</evidence>
<reference evidence="10 11" key="1">
    <citation type="submission" date="2018-05" db="EMBL/GenBank/DDBJ databases">
        <title>A metagenomic window into the 2 km-deep terrestrial subsurface aquifer revealed taxonomically and functionally diverse microbial community comprising novel uncultured bacterial lineages.</title>
        <authorList>
            <person name="Kadnikov V.V."/>
            <person name="Mardanov A.V."/>
            <person name="Beletsky A.V."/>
            <person name="Banks D."/>
            <person name="Pimenov N.V."/>
            <person name="Frank Y.A."/>
            <person name="Karnachuk O.V."/>
            <person name="Ravin N.V."/>
        </authorList>
    </citation>
    <scope>NUCLEOTIDE SEQUENCE [LARGE SCALE GENOMIC DNA]</scope>
    <source>
        <strain evidence="10">BY5</strain>
    </source>
</reference>
<comment type="similarity">
    <text evidence="2">Belongs to the purine nucleoside phosphorylase YfiH/LACC1 family.</text>
</comment>
<evidence type="ECO:0000313" key="11">
    <source>
        <dbReference type="Proteomes" id="UP000252355"/>
    </source>
</evidence>
<evidence type="ECO:0000256" key="6">
    <source>
        <dbReference type="ARBA" id="ARBA00022833"/>
    </source>
</evidence>
<dbReference type="InterPro" id="IPR003730">
    <property type="entry name" value="Cu_polyphenol_OxRdtase"/>
</dbReference>
<comment type="caution">
    <text evidence="10">The sequence shown here is derived from an EMBL/GenBank/DDBJ whole genome shotgun (WGS) entry which is preliminary data.</text>
</comment>
<dbReference type="Gene3D" id="3.60.140.10">
    <property type="entry name" value="CNF1/YfiH-like putative cysteine hydrolases"/>
    <property type="match status" value="1"/>
</dbReference>
<evidence type="ECO:0000313" key="10">
    <source>
        <dbReference type="EMBL" id="RCK81602.1"/>
    </source>
</evidence>
<proteinExistence type="inferred from homology"/>
<keyword evidence="5" id="KW-0378">Hydrolase</keyword>